<evidence type="ECO:0000313" key="5">
    <source>
        <dbReference type="Proteomes" id="UP000070598"/>
    </source>
</evidence>
<dbReference type="RefSeq" id="WP_066883304.1">
    <property type="nucleotide sequence ID" value="NZ_JYIJ01000019.1"/>
</dbReference>
<dbReference type="STRING" id="1469144.LI90_152"/>
<protein>
    <recommendedName>
        <fullName evidence="7">Type II toxin-antitoxin system RelE/ParE family toxin</fullName>
    </recommendedName>
</protein>
<evidence type="ECO:0000313" key="3">
    <source>
        <dbReference type="EMBL" id="KWX08513.1"/>
    </source>
</evidence>
<keyword evidence="4" id="KW-1185">Reference proteome</keyword>
<accession>A0A132NEG3</accession>
<name>A0A132NEG3_9ACTN</name>
<organism evidence="3 5">
    <name type="scientific">Carbonactinospora thermoautotrophica</name>
    <dbReference type="NCBI Taxonomy" id="1469144"/>
    <lineage>
        <taxon>Bacteria</taxon>
        <taxon>Bacillati</taxon>
        <taxon>Actinomycetota</taxon>
        <taxon>Actinomycetes</taxon>
        <taxon>Kitasatosporales</taxon>
        <taxon>Carbonactinosporaceae</taxon>
        <taxon>Carbonactinospora</taxon>
    </lineage>
</organism>
<gene>
    <name evidence="2" type="ORF">LI90_152</name>
    <name evidence="1" type="ORF">TH66_20125</name>
    <name evidence="3" type="ORF">TR74_14665</name>
</gene>
<reference evidence="5" key="1">
    <citation type="submission" date="2015-02" db="EMBL/GenBank/DDBJ databases">
        <title>Physiological reanalysis, assessment of diazotrophy, and genome sequences of multiple isolates of Streptomyces thermoautotrophicus.</title>
        <authorList>
            <person name="MacKellar D.C."/>
            <person name="Lieber L."/>
            <person name="Norman J."/>
            <person name="Bolger A."/>
            <person name="Tobin C."/>
            <person name="Murray J.W."/>
            <person name="Friesen M."/>
            <person name="Prell J."/>
        </authorList>
    </citation>
    <scope>NUCLEOTIDE SEQUENCE [LARGE SCALE GENOMIC DNA]</scope>
    <source>
        <strain evidence="5">UBT1</strain>
    </source>
</reference>
<proteinExistence type="predicted"/>
<evidence type="ECO:0000313" key="6">
    <source>
        <dbReference type="Proteomes" id="UP000070659"/>
    </source>
</evidence>
<dbReference type="Proteomes" id="UP000070659">
    <property type="component" value="Unassembled WGS sequence"/>
</dbReference>
<evidence type="ECO:0008006" key="7">
    <source>
        <dbReference type="Google" id="ProtNLM"/>
    </source>
</evidence>
<reference evidence="3 6" key="2">
    <citation type="submission" date="2015-02" db="EMBL/GenBank/DDBJ databases">
        <title>Physiological reanalysis, assessment of diazotrophy, and genome sequences of multiple isolates of Streptomyces thermoautotrophicus.</title>
        <authorList>
            <person name="MacKellar D.C."/>
            <person name="Lieber L."/>
            <person name="Norman J."/>
            <person name="Bolger A."/>
            <person name="Tobin C."/>
            <person name="Murray J.W."/>
            <person name="Prell J."/>
        </authorList>
    </citation>
    <scope>NUCLEOTIDE SEQUENCE [LARGE SCALE GENOMIC DNA]</scope>
    <source>
        <strain evidence="3 6">UBT1</strain>
    </source>
</reference>
<dbReference type="Proteomes" id="UP000070188">
    <property type="component" value="Unassembled WGS sequence"/>
</dbReference>
<dbReference type="EMBL" id="LAXD01000001">
    <property type="protein sequence ID" value="KWW98529.1"/>
    <property type="molecule type" value="Genomic_DNA"/>
</dbReference>
<evidence type="ECO:0000313" key="2">
    <source>
        <dbReference type="EMBL" id="KWW98529.1"/>
    </source>
</evidence>
<sequence length="82" mass="9368">MAYRVVFDPRADEIRRTLPLRAKVALKAKLALIFKDPTAYGRQYGSSPYMRACPFGGNDQGLIIYIDDMRQTITVTDIVWVE</sequence>
<dbReference type="AlphaFoldDB" id="A0A132NEG3"/>
<comment type="caution">
    <text evidence="3">The sequence shown here is derived from an EMBL/GenBank/DDBJ whole genome shotgun (WGS) entry which is preliminary data.</text>
</comment>
<dbReference type="EMBL" id="JYIJ01000019">
    <property type="protein sequence ID" value="KWW97772.1"/>
    <property type="molecule type" value="Genomic_DNA"/>
</dbReference>
<reference evidence="2" key="3">
    <citation type="submission" date="2015-04" db="EMBL/GenBank/DDBJ databases">
        <title>Physiological reanalysis, assessment of diazotrophy, and genome sequences of multiple isolates of Streptomyces thermoautotrophicus.</title>
        <authorList>
            <person name="MacKellar D.C."/>
            <person name="Lieber L."/>
            <person name="Norman J."/>
            <person name="Bolger A."/>
            <person name="Tobin C."/>
            <person name="Murray J.W."/>
            <person name="Woodward J."/>
            <person name="Friesen M."/>
            <person name="Prell J."/>
        </authorList>
    </citation>
    <scope>NUCLEOTIDE SEQUENCE [LARGE SCALE GENOMIC DNA]</scope>
    <source>
        <strain evidence="2">H1</strain>
    </source>
</reference>
<evidence type="ECO:0000313" key="4">
    <source>
        <dbReference type="Proteomes" id="UP000070188"/>
    </source>
</evidence>
<dbReference type="Proteomes" id="UP000070598">
    <property type="component" value="Unassembled WGS sequence"/>
</dbReference>
<dbReference type="EMBL" id="JYIK01000972">
    <property type="protein sequence ID" value="KWX08513.1"/>
    <property type="molecule type" value="Genomic_DNA"/>
</dbReference>
<dbReference type="PATRIC" id="fig|1469144.10.peg.226"/>
<evidence type="ECO:0000313" key="1">
    <source>
        <dbReference type="EMBL" id="KWW97772.1"/>
    </source>
</evidence>
<reference evidence="4" key="4">
    <citation type="submission" date="2015-04" db="EMBL/GenBank/DDBJ databases">
        <title>Physiological reanalysis, assessment of diazotrophy, and genome sequences of multiple isolates of Streptomyces thermoautotrophicus.</title>
        <authorList>
            <person name="MacKellar D.C."/>
            <person name="Lieber L."/>
            <person name="Norman J."/>
            <person name="Bolger A."/>
            <person name="Tobin C."/>
            <person name="Murray J.W."/>
            <person name="Chang R."/>
            <person name="Ford T."/>
            <person name="Nguyen P.Q."/>
            <person name="Woodward J."/>
            <person name="Permingeat H."/>
            <person name="Joshi N.S."/>
            <person name="Silver P.A."/>
            <person name="Usadel B."/>
            <person name="Rutherford A.W."/>
            <person name="Friesen M."/>
            <person name="Prell J."/>
        </authorList>
    </citation>
    <scope>NUCLEOTIDE SEQUENCE [LARGE SCALE GENOMIC DNA]</scope>
    <source>
        <strain evidence="4">H1</strain>
    </source>
</reference>